<dbReference type="RefSeq" id="WP_377415213.1">
    <property type="nucleotide sequence ID" value="NZ_JBHSRS010000084.1"/>
</dbReference>
<comment type="similarity">
    <text evidence="1 3">Belongs to the enoyl-CoA hydratase/isomerase family.</text>
</comment>
<organism evidence="4 5">
    <name type="scientific">Polaromonas aquatica</name>
    <dbReference type="NCBI Taxonomy" id="332657"/>
    <lineage>
        <taxon>Bacteria</taxon>
        <taxon>Pseudomonadati</taxon>
        <taxon>Pseudomonadota</taxon>
        <taxon>Betaproteobacteria</taxon>
        <taxon>Burkholderiales</taxon>
        <taxon>Comamonadaceae</taxon>
        <taxon>Polaromonas</taxon>
    </lineage>
</organism>
<comment type="caution">
    <text evidence="4">The sequence shown here is derived from an EMBL/GenBank/DDBJ whole genome shotgun (WGS) entry which is preliminary data.</text>
</comment>
<dbReference type="InterPro" id="IPR001753">
    <property type="entry name" value="Enoyl-CoA_hydra/iso"/>
</dbReference>
<evidence type="ECO:0000256" key="2">
    <source>
        <dbReference type="ARBA" id="ARBA00023239"/>
    </source>
</evidence>
<evidence type="ECO:0000313" key="5">
    <source>
        <dbReference type="Proteomes" id="UP001596270"/>
    </source>
</evidence>
<reference evidence="5" key="1">
    <citation type="journal article" date="2019" name="Int. J. Syst. Evol. Microbiol.">
        <title>The Global Catalogue of Microorganisms (GCM) 10K type strain sequencing project: providing services to taxonomists for standard genome sequencing and annotation.</title>
        <authorList>
            <consortium name="The Broad Institute Genomics Platform"/>
            <consortium name="The Broad Institute Genome Sequencing Center for Infectious Disease"/>
            <person name="Wu L."/>
            <person name="Ma J."/>
        </authorList>
    </citation>
    <scope>NUCLEOTIDE SEQUENCE [LARGE SCALE GENOMIC DNA]</scope>
    <source>
        <strain evidence="5">CCUG 39402</strain>
    </source>
</reference>
<evidence type="ECO:0000256" key="1">
    <source>
        <dbReference type="ARBA" id="ARBA00005254"/>
    </source>
</evidence>
<dbReference type="Proteomes" id="UP001596270">
    <property type="component" value="Unassembled WGS sequence"/>
</dbReference>
<accession>A0ABW1U3N5</accession>
<dbReference type="InterPro" id="IPR018376">
    <property type="entry name" value="Enoyl-CoA_hyd/isom_CS"/>
</dbReference>
<evidence type="ECO:0000256" key="3">
    <source>
        <dbReference type="RuleBase" id="RU003707"/>
    </source>
</evidence>
<name>A0ABW1U3N5_9BURK</name>
<protein>
    <submittedName>
        <fullName evidence="4">Enoyl-CoA hydratase/isomerase family protein</fullName>
    </submittedName>
</protein>
<proteinExistence type="inferred from homology"/>
<dbReference type="CDD" id="cd06558">
    <property type="entry name" value="crotonase-like"/>
    <property type="match status" value="1"/>
</dbReference>
<evidence type="ECO:0000313" key="4">
    <source>
        <dbReference type="EMBL" id="MFC6284292.1"/>
    </source>
</evidence>
<gene>
    <name evidence="4" type="ORF">ACFQND_23960</name>
</gene>
<dbReference type="InterPro" id="IPR014748">
    <property type="entry name" value="Enoyl-CoA_hydra_C"/>
</dbReference>
<dbReference type="Gene3D" id="3.90.226.10">
    <property type="entry name" value="2-enoyl-CoA Hydratase, Chain A, domain 1"/>
    <property type="match status" value="1"/>
</dbReference>
<dbReference type="InterPro" id="IPR029045">
    <property type="entry name" value="ClpP/crotonase-like_dom_sf"/>
</dbReference>
<dbReference type="Gene3D" id="1.10.12.10">
    <property type="entry name" value="Lyase 2-enoyl-coa Hydratase, Chain A, domain 2"/>
    <property type="match status" value="1"/>
</dbReference>
<dbReference type="Pfam" id="PF00378">
    <property type="entry name" value="ECH_1"/>
    <property type="match status" value="1"/>
</dbReference>
<dbReference type="EMBL" id="JBHSRS010000084">
    <property type="protein sequence ID" value="MFC6284292.1"/>
    <property type="molecule type" value="Genomic_DNA"/>
</dbReference>
<keyword evidence="5" id="KW-1185">Reference proteome</keyword>
<keyword evidence="2" id="KW-0456">Lyase</keyword>
<dbReference type="PANTHER" id="PTHR11941">
    <property type="entry name" value="ENOYL-COA HYDRATASE-RELATED"/>
    <property type="match status" value="1"/>
</dbReference>
<sequence>MPPPAVVVEVRQGAQWIRLNRPEAMNALTPELLGGIDHALHEAEKNPEVRAVVLTGTGRAFCAGADLKFVQAQSDADGPRRFLDLVLATMNRLDSFPKPVIAALNGLALAGGLELVLCCDLVLAARGVKIGDAHANYGLLPGGGSSVRLPRAIGPARAKYLLFTGDFFTAEELVAAGLVNQVVDAAELEAATQALVDKIAIKSPLGLRRMKTLVDDGLQQPIETALRLELLASEVHSHSADQREGLLAFQEKRSPRFTGQ</sequence>
<dbReference type="SUPFAM" id="SSF52096">
    <property type="entry name" value="ClpP/crotonase"/>
    <property type="match status" value="1"/>
</dbReference>
<dbReference type="PROSITE" id="PS00166">
    <property type="entry name" value="ENOYL_COA_HYDRATASE"/>
    <property type="match status" value="1"/>
</dbReference>
<dbReference type="PANTHER" id="PTHR11941:SF54">
    <property type="entry name" value="ENOYL-COA HYDRATASE, MITOCHONDRIAL"/>
    <property type="match status" value="1"/>
</dbReference>